<evidence type="ECO:0000256" key="2">
    <source>
        <dbReference type="SAM" id="MobiDB-lite"/>
    </source>
</evidence>
<dbReference type="Proteomes" id="UP000179129">
    <property type="component" value="Unassembled WGS sequence"/>
</dbReference>
<feature type="compositionally biased region" description="Basic and acidic residues" evidence="2">
    <location>
        <begin position="1"/>
        <end position="11"/>
    </location>
</feature>
<evidence type="ECO:0000313" key="3">
    <source>
        <dbReference type="EMBL" id="OGG03290.1"/>
    </source>
</evidence>
<evidence type="ECO:0000256" key="1">
    <source>
        <dbReference type="SAM" id="Coils"/>
    </source>
</evidence>
<sequence length="154" mass="17912">MKIPEPREEKSGNGSGADKLVPLLEERARTKELLALIENKRGEVAEEVYLRVKIDYELRLGNLNREIKRQARNFENTLEDYRDLVGRLEASDKVGVRSLEELKVRYALGEYSEEEYKKIAAGKKEKIDFYRSKIKSYKMNMERLDSVLAQLENG</sequence>
<accession>A0A1F5YSW4</accession>
<name>A0A1F5YSW4_9BACT</name>
<dbReference type="EMBL" id="MFIX01000153">
    <property type="protein sequence ID" value="OGG03290.1"/>
    <property type="molecule type" value="Genomic_DNA"/>
</dbReference>
<gene>
    <name evidence="3" type="ORF">A3F83_02540</name>
</gene>
<comment type="caution">
    <text evidence="3">The sequence shown here is derived from an EMBL/GenBank/DDBJ whole genome shotgun (WGS) entry which is preliminary data.</text>
</comment>
<dbReference type="AlphaFoldDB" id="A0A1F5YSW4"/>
<reference evidence="3 4" key="1">
    <citation type="journal article" date="2016" name="Nat. Commun.">
        <title>Thousands of microbial genomes shed light on interconnected biogeochemical processes in an aquifer system.</title>
        <authorList>
            <person name="Anantharaman K."/>
            <person name="Brown C.T."/>
            <person name="Hug L.A."/>
            <person name="Sharon I."/>
            <person name="Castelle C.J."/>
            <person name="Probst A.J."/>
            <person name="Thomas B.C."/>
            <person name="Singh A."/>
            <person name="Wilkins M.J."/>
            <person name="Karaoz U."/>
            <person name="Brodie E.L."/>
            <person name="Williams K.H."/>
            <person name="Hubbard S.S."/>
            <person name="Banfield J.F."/>
        </authorList>
    </citation>
    <scope>NUCLEOTIDE SEQUENCE [LARGE SCALE GENOMIC DNA]</scope>
</reference>
<keyword evidence="1" id="KW-0175">Coiled coil</keyword>
<feature type="region of interest" description="Disordered" evidence="2">
    <location>
        <begin position="1"/>
        <end position="21"/>
    </location>
</feature>
<evidence type="ECO:0000313" key="4">
    <source>
        <dbReference type="Proteomes" id="UP000179129"/>
    </source>
</evidence>
<protein>
    <submittedName>
        <fullName evidence="3">Uncharacterized protein</fullName>
    </submittedName>
</protein>
<feature type="coiled-coil region" evidence="1">
    <location>
        <begin position="53"/>
        <end position="91"/>
    </location>
</feature>
<proteinExistence type="predicted"/>
<organism evidence="3 4">
    <name type="scientific">Candidatus Glassbacteria bacterium RIFCSPLOWO2_12_FULL_58_11</name>
    <dbReference type="NCBI Taxonomy" id="1817867"/>
    <lineage>
        <taxon>Bacteria</taxon>
        <taxon>Candidatus Glassiibacteriota</taxon>
    </lineage>
</organism>